<dbReference type="InterPro" id="IPR002915">
    <property type="entry name" value="DeoC/FbaB/LacD_aldolase"/>
</dbReference>
<feature type="region of interest" description="Disordered" evidence="1">
    <location>
        <begin position="1"/>
        <end position="21"/>
    </location>
</feature>
<dbReference type="PIRSF" id="PIRSF038992">
    <property type="entry name" value="Aldolase_Ia"/>
    <property type="match status" value="1"/>
</dbReference>
<evidence type="ECO:0008006" key="4">
    <source>
        <dbReference type="Google" id="ProtNLM"/>
    </source>
</evidence>
<organism evidence="2 3">
    <name type="scientific">Pendulispora brunnea</name>
    <dbReference type="NCBI Taxonomy" id="2905690"/>
    <lineage>
        <taxon>Bacteria</taxon>
        <taxon>Pseudomonadati</taxon>
        <taxon>Myxococcota</taxon>
        <taxon>Myxococcia</taxon>
        <taxon>Myxococcales</taxon>
        <taxon>Sorangiineae</taxon>
        <taxon>Pendulisporaceae</taxon>
        <taxon>Pendulispora</taxon>
    </lineage>
</organism>
<dbReference type="InterPro" id="IPR013785">
    <property type="entry name" value="Aldolase_TIM"/>
</dbReference>
<protein>
    <recommendedName>
        <fullName evidence="4">Fructose-bisphosphate aldolase</fullName>
    </recommendedName>
</protein>
<evidence type="ECO:0000256" key="1">
    <source>
        <dbReference type="SAM" id="MobiDB-lite"/>
    </source>
</evidence>
<name>A0ABZ2KIY1_9BACT</name>
<proteinExistence type="predicted"/>
<reference evidence="2 3" key="1">
    <citation type="submission" date="2021-12" db="EMBL/GenBank/DDBJ databases">
        <title>Discovery of the Pendulisporaceae a myxobacterial family with distinct sporulation behavior and unique specialized metabolism.</title>
        <authorList>
            <person name="Garcia R."/>
            <person name="Popoff A."/>
            <person name="Bader C.D."/>
            <person name="Loehr J."/>
            <person name="Walesch S."/>
            <person name="Walt C."/>
            <person name="Boldt J."/>
            <person name="Bunk B."/>
            <person name="Haeckl F.J.F.P.J."/>
            <person name="Gunesch A.P."/>
            <person name="Birkelbach J."/>
            <person name="Nuebel U."/>
            <person name="Pietschmann T."/>
            <person name="Bach T."/>
            <person name="Mueller R."/>
        </authorList>
    </citation>
    <scope>NUCLEOTIDE SEQUENCE [LARGE SCALE GENOMIC DNA]</scope>
    <source>
        <strain evidence="2 3">MSr12523</strain>
    </source>
</reference>
<evidence type="ECO:0000313" key="2">
    <source>
        <dbReference type="EMBL" id="WXA98625.1"/>
    </source>
</evidence>
<dbReference type="InterPro" id="IPR050456">
    <property type="entry name" value="DeoC/FbaB_aldolase"/>
</dbReference>
<dbReference type="InterPro" id="IPR041720">
    <property type="entry name" value="FbaB-like"/>
</dbReference>
<dbReference type="Gene3D" id="3.20.20.70">
    <property type="entry name" value="Aldolase class I"/>
    <property type="match status" value="1"/>
</dbReference>
<dbReference type="SMART" id="SM01133">
    <property type="entry name" value="DeoC"/>
    <property type="match status" value="1"/>
</dbReference>
<dbReference type="RefSeq" id="WP_394849240.1">
    <property type="nucleotide sequence ID" value="NZ_CP089982.1"/>
</dbReference>
<dbReference type="EMBL" id="CP089982">
    <property type="protein sequence ID" value="WXA98625.1"/>
    <property type="molecule type" value="Genomic_DNA"/>
</dbReference>
<gene>
    <name evidence="2" type="ORF">LZC95_17550</name>
</gene>
<dbReference type="Proteomes" id="UP001379533">
    <property type="component" value="Chromosome"/>
</dbReference>
<evidence type="ECO:0000313" key="3">
    <source>
        <dbReference type="Proteomes" id="UP001379533"/>
    </source>
</evidence>
<dbReference type="Pfam" id="PF01791">
    <property type="entry name" value="DeoC"/>
    <property type="match status" value="1"/>
</dbReference>
<dbReference type="PANTHER" id="PTHR47916:SF1">
    <property type="entry name" value="3-HYDROXY-5-PHOSPHONOOXYPENTANE-2,4-DIONE THIOLASE"/>
    <property type="match status" value="1"/>
</dbReference>
<sequence>MNRQEQPVRPNPDHGVRTPRPRLENLSLSLGKRVRLHRLLYASGPKNGNLLVLPLDQGLEHGPADFFPNPAALNTDYPFRLAVEGNYSAIALGIGLAEKYMEQYAGTIPLILKLNGKTNIADDAEAVSPMFANVEDAVRLGADAVGYTLYIGSPRQDHEILQFQRVRQDCARFGMPIVMWAYPRGRAIDAKGGKGTLYAQDYAARVAEELGADIVKLHEPEADNERSPEPYRSLREDTAERLRRVVRSAGKTMVLFSGGEKNDDDDAVVNKVKLYMESGATGVMFGRNMWLRPYDRALGLTQRVQTMMKSRFGE</sequence>
<keyword evidence="3" id="KW-1185">Reference proteome</keyword>
<dbReference type="PANTHER" id="PTHR47916">
    <property type="entry name" value="FRUCTOSE-BISPHOSPHATE ALDOLASE CLASS 1"/>
    <property type="match status" value="1"/>
</dbReference>
<dbReference type="SUPFAM" id="SSF51569">
    <property type="entry name" value="Aldolase"/>
    <property type="match status" value="1"/>
</dbReference>
<accession>A0ABZ2KIY1</accession>